<dbReference type="PROSITE" id="PS01359">
    <property type="entry name" value="ZF_PHD_1"/>
    <property type="match status" value="1"/>
</dbReference>
<dbReference type="InterPro" id="IPR011011">
    <property type="entry name" value="Znf_FYVE_PHD"/>
</dbReference>
<dbReference type="InterPro" id="IPR019786">
    <property type="entry name" value="Zinc_finger_PHD-type_CS"/>
</dbReference>
<protein>
    <recommendedName>
        <fullName evidence="5">PHD-type domain-containing protein</fullName>
    </recommendedName>
</protein>
<proteinExistence type="predicted"/>
<reference evidence="6" key="1">
    <citation type="submission" date="2021-03" db="EMBL/GenBank/DDBJ databases">
        <authorList>
            <person name="Bekaert M."/>
        </authorList>
    </citation>
    <scope>NUCLEOTIDE SEQUENCE</scope>
</reference>
<dbReference type="InterPro" id="IPR013083">
    <property type="entry name" value="Znf_RING/FYVE/PHD"/>
</dbReference>
<feature type="domain" description="PHD-type" evidence="5">
    <location>
        <begin position="60"/>
        <end position="114"/>
    </location>
</feature>
<sequence>MSQTITLGEEMQIMITDHIKFIAQQLVYHSEGQVRDRSTQRLSLLLLSGIETNPGPRQPRFPCTICQKACKLESIACDDCDKWTHRNCIGMSTTEFSILGKSEDTLTCPSCSKPNNSSTKIYFIPNGDSSKHSTLNISTNPLMADSISEASIPSTSGSSINSHHLTAQLSVQIYRS</sequence>
<keyword evidence="7" id="KW-1185">Reference proteome</keyword>
<dbReference type="OrthoDB" id="6140485at2759"/>
<evidence type="ECO:0000256" key="1">
    <source>
        <dbReference type="ARBA" id="ARBA00022723"/>
    </source>
</evidence>
<dbReference type="GO" id="GO:0008270">
    <property type="term" value="F:zinc ion binding"/>
    <property type="evidence" value="ECO:0007669"/>
    <property type="project" value="UniProtKB-KW"/>
</dbReference>
<dbReference type="CDD" id="cd15517">
    <property type="entry name" value="PHD_TCF19_like"/>
    <property type="match status" value="1"/>
</dbReference>
<keyword evidence="1" id="KW-0479">Metal-binding</keyword>
<evidence type="ECO:0000313" key="6">
    <source>
        <dbReference type="EMBL" id="CAG2240212.1"/>
    </source>
</evidence>
<comment type="caution">
    <text evidence="6">The sequence shown here is derived from an EMBL/GenBank/DDBJ whole genome shotgun (WGS) entry which is preliminary data.</text>
</comment>
<evidence type="ECO:0000259" key="5">
    <source>
        <dbReference type="PROSITE" id="PS50016"/>
    </source>
</evidence>
<gene>
    <name evidence="6" type="ORF">MEDL_52551</name>
</gene>
<evidence type="ECO:0000256" key="4">
    <source>
        <dbReference type="PROSITE-ProRule" id="PRU00146"/>
    </source>
</evidence>
<accession>A0A8S3U3X0</accession>
<dbReference type="InterPro" id="IPR001965">
    <property type="entry name" value="Znf_PHD"/>
</dbReference>
<dbReference type="PROSITE" id="PS50016">
    <property type="entry name" value="ZF_PHD_2"/>
    <property type="match status" value="1"/>
</dbReference>
<dbReference type="SUPFAM" id="SSF57903">
    <property type="entry name" value="FYVE/PHD zinc finger"/>
    <property type="match status" value="1"/>
</dbReference>
<keyword evidence="3" id="KW-0862">Zinc</keyword>
<evidence type="ECO:0000256" key="3">
    <source>
        <dbReference type="ARBA" id="ARBA00022833"/>
    </source>
</evidence>
<dbReference type="Pfam" id="PF00628">
    <property type="entry name" value="PHD"/>
    <property type="match status" value="1"/>
</dbReference>
<dbReference type="InterPro" id="IPR019787">
    <property type="entry name" value="Znf_PHD-finger"/>
</dbReference>
<dbReference type="Gene3D" id="3.30.40.10">
    <property type="entry name" value="Zinc/RING finger domain, C3HC4 (zinc finger)"/>
    <property type="match status" value="1"/>
</dbReference>
<keyword evidence="2 4" id="KW-0863">Zinc-finger</keyword>
<evidence type="ECO:0000256" key="2">
    <source>
        <dbReference type="ARBA" id="ARBA00022771"/>
    </source>
</evidence>
<name>A0A8S3U3X0_MYTED</name>
<dbReference type="SMART" id="SM00249">
    <property type="entry name" value="PHD"/>
    <property type="match status" value="1"/>
</dbReference>
<dbReference type="Proteomes" id="UP000683360">
    <property type="component" value="Unassembled WGS sequence"/>
</dbReference>
<dbReference type="AlphaFoldDB" id="A0A8S3U3X0"/>
<dbReference type="EMBL" id="CAJPWZ010002551">
    <property type="protein sequence ID" value="CAG2240212.1"/>
    <property type="molecule type" value="Genomic_DNA"/>
</dbReference>
<evidence type="ECO:0000313" key="7">
    <source>
        <dbReference type="Proteomes" id="UP000683360"/>
    </source>
</evidence>
<organism evidence="6 7">
    <name type="scientific">Mytilus edulis</name>
    <name type="common">Blue mussel</name>
    <dbReference type="NCBI Taxonomy" id="6550"/>
    <lineage>
        <taxon>Eukaryota</taxon>
        <taxon>Metazoa</taxon>
        <taxon>Spiralia</taxon>
        <taxon>Lophotrochozoa</taxon>
        <taxon>Mollusca</taxon>
        <taxon>Bivalvia</taxon>
        <taxon>Autobranchia</taxon>
        <taxon>Pteriomorphia</taxon>
        <taxon>Mytilida</taxon>
        <taxon>Mytiloidea</taxon>
        <taxon>Mytilidae</taxon>
        <taxon>Mytilinae</taxon>
        <taxon>Mytilus</taxon>
    </lineage>
</organism>